<protein>
    <submittedName>
        <fullName evidence="4">N-acetylglucosaminidase</fullName>
    </submittedName>
</protein>
<reference evidence="5" key="1">
    <citation type="submission" date="2017-09" db="EMBL/GenBank/DDBJ databases">
        <title>Bacterial strain isolated from the female urinary microbiota.</title>
        <authorList>
            <person name="Thomas-White K."/>
            <person name="Kumar N."/>
            <person name="Forster S."/>
            <person name="Putonti C."/>
            <person name="Lawley T."/>
            <person name="Wolfe A.J."/>
        </authorList>
    </citation>
    <scope>NUCLEOTIDE SEQUENCE [LARGE SCALE GENOMIC DNA]</scope>
    <source>
        <strain evidence="5">UMB0959</strain>
    </source>
</reference>
<name>A0AAF0YHF6_9STAP</name>
<dbReference type="SMART" id="SM00047">
    <property type="entry name" value="LYZ2"/>
    <property type="match status" value="1"/>
</dbReference>
<dbReference type="AlphaFoldDB" id="A0AAF0YHF6"/>
<dbReference type="Pfam" id="PF01832">
    <property type="entry name" value="Glucosaminidase"/>
    <property type="match status" value="1"/>
</dbReference>
<dbReference type="RefSeq" id="WP_102167092.1">
    <property type="nucleotide sequence ID" value="NZ_CP136964.1"/>
</dbReference>
<evidence type="ECO:0000259" key="3">
    <source>
        <dbReference type="SMART" id="SM00047"/>
    </source>
</evidence>
<evidence type="ECO:0000256" key="1">
    <source>
        <dbReference type="ARBA" id="ARBA00006088"/>
    </source>
</evidence>
<evidence type="ECO:0000313" key="5">
    <source>
        <dbReference type="Proteomes" id="UP000243626"/>
    </source>
</evidence>
<proteinExistence type="inferred from homology"/>
<dbReference type="InterPro" id="IPR002901">
    <property type="entry name" value="MGlyc_endo_b_GlcNAc-like_dom"/>
</dbReference>
<dbReference type="Gene3D" id="1.10.530.10">
    <property type="match status" value="1"/>
</dbReference>
<accession>A0AAF0YHF6</accession>
<feature type="domain" description="Mannosyl-glycoprotein endo-beta-N-acetylglucosamidase-like" evidence="3">
    <location>
        <begin position="103"/>
        <end position="250"/>
    </location>
</feature>
<sequence>MNKSIQSHAMVIMMLIVIVTFIIAFIVSMSYLVESEDEPLYTFEEALQLQLNNGTEDLKFDSGYLVPATEDDIKNAMDPKNQGVFQFVQLDNKSKISVEDANELLKDSGVLKDTGEFFVQAEKEYNVNALYLIAHAKIETGNGKSELAKGIKVDGTTYYNYFGIGAFDIGAIKTGSSYAKKANWDSKENAILGGAKFIKEHYFDNNQVTLYDMRWNPNSPGTHLYATDIRWSDSIARVLESHYEAVQLKPDFIEKDIYKEE</sequence>
<dbReference type="GO" id="GO:0004040">
    <property type="term" value="F:amidase activity"/>
    <property type="evidence" value="ECO:0007669"/>
    <property type="project" value="InterPro"/>
</dbReference>
<keyword evidence="2" id="KW-0472">Membrane</keyword>
<organism evidence="4 5">
    <name type="scientific">Nosocomiicoccus massiliensis</name>
    <dbReference type="NCBI Taxonomy" id="1232430"/>
    <lineage>
        <taxon>Bacteria</taxon>
        <taxon>Bacillati</taxon>
        <taxon>Bacillota</taxon>
        <taxon>Bacilli</taxon>
        <taxon>Bacillales</taxon>
        <taxon>Staphylococcaceae</taxon>
        <taxon>Nosocomiicoccus</taxon>
    </lineage>
</organism>
<reference evidence="4 5" key="2">
    <citation type="submission" date="2023-10" db="EMBL/GenBank/DDBJ databases">
        <authorList>
            <person name="Choi B."/>
        </authorList>
    </citation>
    <scope>NUCLEOTIDE SEQUENCE [LARGE SCALE GENOMIC DNA]</scope>
    <source>
        <strain evidence="4 5">UMB0959</strain>
    </source>
</reference>
<dbReference type="Proteomes" id="UP000243626">
    <property type="component" value="Chromosome"/>
</dbReference>
<dbReference type="EMBL" id="CP136964">
    <property type="protein sequence ID" value="WOS95748.1"/>
    <property type="molecule type" value="Genomic_DNA"/>
</dbReference>
<evidence type="ECO:0000256" key="2">
    <source>
        <dbReference type="SAM" id="Phobius"/>
    </source>
</evidence>
<keyword evidence="2" id="KW-0812">Transmembrane</keyword>
<keyword evidence="2" id="KW-1133">Transmembrane helix</keyword>
<dbReference type="KEGG" id="nmy:CJ229_006540"/>
<comment type="similarity">
    <text evidence="1">In the N-terminal section; belongs to the N-acetylmuramoyl-L-alanine amidase 2 family.</text>
</comment>
<gene>
    <name evidence="4" type="ORF">CJ229_006540</name>
</gene>
<feature type="transmembrane region" description="Helical" evidence="2">
    <location>
        <begin position="12"/>
        <end position="33"/>
    </location>
</feature>
<evidence type="ECO:0000313" key="4">
    <source>
        <dbReference type="EMBL" id="WOS95748.1"/>
    </source>
</evidence>
<keyword evidence="5" id="KW-1185">Reference proteome</keyword>